<evidence type="ECO:0000256" key="8">
    <source>
        <dbReference type="HAMAP-Rule" id="MF_00165"/>
    </source>
</evidence>
<dbReference type="GO" id="GO:0004798">
    <property type="term" value="F:dTMP kinase activity"/>
    <property type="evidence" value="ECO:0007669"/>
    <property type="project" value="UniProtKB-UniRule"/>
</dbReference>
<dbReference type="HAMAP" id="MF_00165">
    <property type="entry name" value="Thymidylate_kinase"/>
    <property type="match status" value="1"/>
</dbReference>
<dbReference type="PANTHER" id="PTHR10344:SF4">
    <property type="entry name" value="UMP-CMP KINASE 2, MITOCHONDRIAL"/>
    <property type="match status" value="1"/>
</dbReference>
<evidence type="ECO:0000256" key="2">
    <source>
        <dbReference type="ARBA" id="ARBA00022679"/>
    </source>
</evidence>
<dbReference type="EC" id="2.7.4.9" evidence="8"/>
<gene>
    <name evidence="8" type="primary">tmk</name>
    <name evidence="11" type="ORF">A3I40_02035</name>
</gene>
<dbReference type="CDD" id="cd01672">
    <property type="entry name" value="TMPK"/>
    <property type="match status" value="1"/>
</dbReference>
<comment type="function">
    <text evidence="8">Phosphorylation of dTMP to form dTDP in both de novo and salvage pathways of dTTP synthesis.</text>
</comment>
<evidence type="ECO:0000256" key="7">
    <source>
        <dbReference type="ARBA" id="ARBA00048743"/>
    </source>
</evidence>
<name>A0A1F7V9N2_9BACT</name>
<dbReference type="GO" id="GO:0005524">
    <property type="term" value="F:ATP binding"/>
    <property type="evidence" value="ECO:0007669"/>
    <property type="project" value="UniProtKB-UniRule"/>
</dbReference>
<dbReference type="InterPro" id="IPR039430">
    <property type="entry name" value="Thymidylate_kin-like_dom"/>
</dbReference>
<evidence type="ECO:0000256" key="1">
    <source>
        <dbReference type="ARBA" id="ARBA00009776"/>
    </source>
</evidence>
<comment type="similarity">
    <text evidence="1 8">Belongs to the thymidylate kinase family.</text>
</comment>
<feature type="binding site" evidence="8">
    <location>
        <begin position="23"/>
        <end position="30"/>
    </location>
    <ligand>
        <name>ATP</name>
        <dbReference type="ChEBI" id="CHEBI:30616"/>
    </ligand>
</feature>
<evidence type="ECO:0000256" key="3">
    <source>
        <dbReference type="ARBA" id="ARBA00022727"/>
    </source>
</evidence>
<comment type="catalytic activity">
    <reaction evidence="7 8">
        <text>dTMP + ATP = dTDP + ADP</text>
        <dbReference type="Rhea" id="RHEA:13517"/>
        <dbReference type="ChEBI" id="CHEBI:30616"/>
        <dbReference type="ChEBI" id="CHEBI:58369"/>
        <dbReference type="ChEBI" id="CHEBI:63528"/>
        <dbReference type="ChEBI" id="CHEBI:456216"/>
        <dbReference type="EC" id="2.7.4.9"/>
    </reaction>
</comment>
<protein>
    <recommendedName>
        <fullName evidence="8">Thymidylate kinase</fullName>
        <ecNumber evidence="8">2.7.4.9</ecNumber>
    </recommendedName>
    <alternativeName>
        <fullName evidence="8">dTMP kinase</fullName>
    </alternativeName>
</protein>
<dbReference type="GO" id="GO:0006233">
    <property type="term" value="P:dTDP biosynthetic process"/>
    <property type="evidence" value="ECO:0007669"/>
    <property type="project" value="InterPro"/>
</dbReference>
<organism evidence="11 12">
    <name type="scientific">Candidatus Uhrbacteria bacterium RIFCSPLOWO2_02_FULL_48_12</name>
    <dbReference type="NCBI Taxonomy" id="1802407"/>
    <lineage>
        <taxon>Bacteria</taxon>
        <taxon>Candidatus Uhriibacteriota</taxon>
    </lineage>
</organism>
<evidence type="ECO:0000259" key="10">
    <source>
        <dbReference type="Pfam" id="PF02223"/>
    </source>
</evidence>
<accession>A0A1F7V9N2</accession>
<evidence type="ECO:0000256" key="9">
    <source>
        <dbReference type="SAM" id="MobiDB-lite"/>
    </source>
</evidence>
<feature type="domain" description="Thymidylate kinase-like" evidence="10">
    <location>
        <begin position="21"/>
        <end position="205"/>
    </location>
</feature>
<dbReference type="Pfam" id="PF02223">
    <property type="entry name" value="Thymidylate_kin"/>
    <property type="match status" value="1"/>
</dbReference>
<evidence type="ECO:0000256" key="4">
    <source>
        <dbReference type="ARBA" id="ARBA00022741"/>
    </source>
</evidence>
<keyword evidence="2 8" id="KW-0808">Transferase</keyword>
<evidence type="ECO:0000256" key="6">
    <source>
        <dbReference type="ARBA" id="ARBA00022840"/>
    </source>
</evidence>
<dbReference type="EMBL" id="MGEP01000029">
    <property type="protein sequence ID" value="OGL87239.1"/>
    <property type="molecule type" value="Genomic_DNA"/>
</dbReference>
<evidence type="ECO:0000256" key="5">
    <source>
        <dbReference type="ARBA" id="ARBA00022777"/>
    </source>
</evidence>
<keyword evidence="3 8" id="KW-0545">Nucleotide biosynthesis</keyword>
<evidence type="ECO:0000313" key="11">
    <source>
        <dbReference type="EMBL" id="OGL87239.1"/>
    </source>
</evidence>
<dbReference type="SUPFAM" id="SSF52540">
    <property type="entry name" value="P-loop containing nucleoside triphosphate hydrolases"/>
    <property type="match status" value="1"/>
</dbReference>
<dbReference type="GO" id="GO:0006235">
    <property type="term" value="P:dTTP biosynthetic process"/>
    <property type="evidence" value="ECO:0007669"/>
    <property type="project" value="UniProtKB-UniRule"/>
</dbReference>
<dbReference type="GO" id="GO:0005829">
    <property type="term" value="C:cytosol"/>
    <property type="evidence" value="ECO:0007669"/>
    <property type="project" value="TreeGrafter"/>
</dbReference>
<dbReference type="AlphaFoldDB" id="A0A1F7V9N2"/>
<keyword evidence="6 8" id="KW-0067">ATP-binding</keyword>
<feature type="region of interest" description="Disordered" evidence="9">
    <location>
        <begin position="1"/>
        <end position="22"/>
    </location>
</feature>
<reference evidence="11 12" key="1">
    <citation type="journal article" date="2016" name="Nat. Commun.">
        <title>Thousands of microbial genomes shed light on interconnected biogeochemical processes in an aquifer system.</title>
        <authorList>
            <person name="Anantharaman K."/>
            <person name="Brown C.T."/>
            <person name="Hug L.A."/>
            <person name="Sharon I."/>
            <person name="Castelle C.J."/>
            <person name="Probst A.J."/>
            <person name="Thomas B.C."/>
            <person name="Singh A."/>
            <person name="Wilkins M.J."/>
            <person name="Karaoz U."/>
            <person name="Brodie E.L."/>
            <person name="Williams K.H."/>
            <person name="Hubbard S.S."/>
            <person name="Banfield J.F."/>
        </authorList>
    </citation>
    <scope>NUCLEOTIDE SEQUENCE [LARGE SCALE GENOMIC DNA]</scope>
</reference>
<sequence>MLTRQGSTKNKKHPPGKLIVIDGTDGTGKTTQAALLIKHLRQEKYNVALADFPRYGLPSAYFVEQYLNGRYGKADTIDPYAASLFYALDRFDAQKTLKKQLAQEQIIVSNRYVTANMGHQGGKIKSLLARRRYFRWLDWLEHDTLKLPRPDLTIILHVPATIAQRLVDRKGRREYIRRKRDLHESDLEHLKAAERTYLEIARRFPKFTLVECVENGKLLSPAVIHEKIWTIVHKII</sequence>
<evidence type="ECO:0000313" key="12">
    <source>
        <dbReference type="Proteomes" id="UP000178723"/>
    </source>
</evidence>
<comment type="caution">
    <text evidence="11">The sequence shown here is derived from an EMBL/GenBank/DDBJ whole genome shotgun (WGS) entry which is preliminary data.</text>
</comment>
<keyword evidence="4 8" id="KW-0547">Nucleotide-binding</keyword>
<dbReference type="InterPro" id="IPR027417">
    <property type="entry name" value="P-loop_NTPase"/>
</dbReference>
<keyword evidence="5 8" id="KW-0418">Kinase</keyword>
<proteinExistence type="inferred from homology"/>
<dbReference type="InterPro" id="IPR018094">
    <property type="entry name" value="Thymidylate_kinase"/>
</dbReference>
<dbReference type="Proteomes" id="UP000178723">
    <property type="component" value="Unassembled WGS sequence"/>
</dbReference>
<dbReference type="Gene3D" id="3.40.50.300">
    <property type="entry name" value="P-loop containing nucleotide triphosphate hydrolases"/>
    <property type="match status" value="1"/>
</dbReference>
<dbReference type="STRING" id="1802407.A3I40_02035"/>
<dbReference type="PANTHER" id="PTHR10344">
    <property type="entry name" value="THYMIDYLATE KINASE"/>
    <property type="match status" value="1"/>
</dbReference>
<dbReference type="GO" id="GO:0006227">
    <property type="term" value="P:dUDP biosynthetic process"/>
    <property type="evidence" value="ECO:0007669"/>
    <property type="project" value="TreeGrafter"/>
</dbReference>